<dbReference type="AlphaFoldDB" id="A0A4D4MAV2"/>
<evidence type="ECO:0000313" key="2">
    <source>
        <dbReference type="EMBL" id="GDY70602.1"/>
    </source>
</evidence>
<proteinExistence type="predicted"/>
<accession>A0A4D4MAV2</accession>
<evidence type="ECO:0000313" key="4">
    <source>
        <dbReference type="Proteomes" id="UP000302139"/>
    </source>
</evidence>
<dbReference type="Proteomes" id="UP000299211">
    <property type="component" value="Unassembled WGS sequence"/>
</dbReference>
<sequence>MELVAPPTPVLRLRPPLFPYLGEPLDAEAEGRPVASAGKVPGAPAVRTIAEQPGSPLGS</sequence>
<dbReference type="EMBL" id="BJHY01000001">
    <property type="protein sequence ID" value="GDY70602.1"/>
    <property type="molecule type" value="Genomic_DNA"/>
</dbReference>
<gene>
    <name evidence="1" type="ORF">SAV14893_084090</name>
    <name evidence="2" type="ORF">SAV31267_000870</name>
</gene>
<dbReference type="EMBL" id="BJHX01000001">
    <property type="protein sequence ID" value="GDY69016.1"/>
    <property type="molecule type" value="Genomic_DNA"/>
</dbReference>
<name>A0A4D4MAV2_STRAX</name>
<reference evidence="2 3" key="1">
    <citation type="submission" date="2019-04" db="EMBL/GenBank/DDBJ databases">
        <title>Draft genome sequences of Streptomyces avermitilis ATCC 31267.</title>
        <authorList>
            <person name="Komaki H."/>
            <person name="Tamura T."/>
            <person name="Hosoyama A."/>
        </authorList>
    </citation>
    <scope>NUCLEOTIDE SEQUENCE [LARGE SCALE GENOMIC DNA]</scope>
    <source>
        <strain evidence="2 3">ATCC 31267</strain>
    </source>
</reference>
<dbReference type="STRING" id="33903.AQJ43_35950"/>
<evidence type="ECO:0000313" key="3">
    <source>
        <dbReference type="Proteomes" id="UP000299211"/>
    </source>
</evidence>
<dbReference type="Proteomes" id="UP000302139">
    <property type="component" value="Unassembled WGS sequence"/>
</dbReference>
<comment type="caution">
    <text evidence="1">The sequence shown here is derived from an EMBL/GenBank/DDBJ whole genome shotgun (WGS) entry which is preliminary data.</text>
</comment>
<reference evidence="1 4" key="2">
    <citation type="submission" date="2019-04" db="EMBL/GenBank/DDBJ databases">
        <title>Draft genome sequences of Streptomyces avermitilis NBRC 14893.</title>
        <authorList>
            <person name="Komaki H."/>
            <person name="Tamura T."/>
            <person name="Hosoyama A."/>
        </authorList>
    </citation>
    <scope>NUCLEOTIDE SEQUENCE [LARGE SCALE GENOMIC DNA]</scope>
    <source>
        <strain evidence="1 4">NBRC 14893</strain>
    </source>
</reference>
<organism evidence="1 4">
    <name type="scientific">Streptomyces avermitilis</name>
    <dbReference type="NCBI Taxonomy" id="33903"/>
    <lineage>
        <taxon>Bacteria</taxon>
        <taxon>Bacillati</taxon>
        <taxon>Actinomycetota</taxon>
        <taxon>Actinomycetes</taxon>
        <taxon>Kitasatosporales</taxon>
        <taxon>Streptomycetaceae</taxon>
        <taxon>Streptomyces</taxon>
    </lineage>
</organism>
<protein>
    <submittedName>
        <fullName evidence="1">Uncharacterized protein</fullName>
    </submittedName>
</protein>
<evidence type="ECO:0000313" key="1">
    <source>
        <dbReference type="EMBL" id="GDY69016.1"/>
    </source>
</evidence>